<name>A0A812C5W1_ACAPH</name>
<dbReference type="InterPro" id="IPR018108">
    <property type="entry name" value="MCP_transmembrane"/>
</dbReference>
<dbReference type="PROSITE" id="PS50920">
    <property type="entry name" value="SOLCAR"/>
    <property type="match status" value="2"/>
</dbReference>
<dbReference type="Proteomes" id="UP000597762">
    <property type="component" value="Unassembled WGS sequence"/>
</dbReference>
<keyword evidence="7 8" id="KW-0472">Membrane</keyword>
<dbReference type="EMBL" id="CAHIKZ030001138">
    <property type="protein sequence ID" value="CAE1254278.1"/>
    <property type="molecule type" value="Genomic_DNA"/>
</dbReference>
<gene>
    <name evidence="10" type="ORF">SPHA_28862</name>
</gene>
<sequence length="186" mass="20250">MTAASLGEVAACLIRVPVEIIKQRSQTLPHLTSGTIVKNTFKSEGIPGFYRGYLSTITREIPFSLIQFPLWEYFKFSWSKWENKDVDPWQSSICGALAGGIAAAITTPLDVAKTRIMLAKHGSSLATGQIISALKVIYKENGISGLFAGIVPRVLWISIGGAMFLGIYDKVKVLASQLLNSERADS</sequence>
<comment type="similarity">
    <text evidence="2 9">Belongs to the mitochondrial carrier (TC 2.A.29) family.</text>
</comment>
<dbReference type="AlphaFoldDB" id="A0A812C5W1"/>
<proteinExistence type="inferred from homology"/>
<evidence type="ECO:0000256" key="8">
    <source>
        <dbReference type="PROSITE-ProRule" id="PRU00282"/>
    </source>
</evidence>
<reference evidence="10" key="1">
    <citation type="submission" date="2021-01" db="EMBL/GenBank/DDBJ databases">
        <authorList>
            <person name="Li R."/>
            <person name="Bekaert M."/>
        </authorList>
    </citation>
    <scope>NUCLEOTIDE SEQUENCE</scope>
    <source>
        <strain evidence="10">Farmed</strain>
    </source>
</reference>
<comment type="caution">
    <text evidence="10">The sequence shown here is derived from an EMBL/GenBank/DDBJ whole genome shotgun (WGS) entry which is preliminary data.</text>
</comment>
<keyword evidence="4 8" id="KW-0812">Transmembrane</keyword>
<keyword evidence="11" id="KW-1185">Reference proteome</keyword>
<feature type="repeat" description="Solcar" evidence="8">
    <location>
        <begin position="86"/>
        <end position="174"/>
    </location>
</feature>
<accession>A0A812C5W1</accession>
<dbReference type="GO" id="GO:0016020">
    <property type="term" value="C:membrane"/>
    <property type="evidence" value="ECO:0007669"/>
    <property type="project" value="UniProtKB-SubCell"/>
</dbReference>
<evidence type="ECO:0000256" key="9">
    <source>
        <dbReference type="RuleBase" id="RU000488"/>
    </source>
</evidence>
<feature type="repeat" description="Solcar" evidence="8">
    <location>
        <begin position="1"/>
        <end position="77"/>
    </location>
</feature>
<dbReference type="Pfam" id="PF00153">
    <property type="entry name" value="Mito_carr"/>
    <property type="match status" value="2"/>
</dbReference>
<dbReference type="FunFam" id="1.50.40.10:FF:000199">
    <property type="entry name" value="Predicted protein"/>
    <property type="match status" value="1"/>
</dbReference>
<dbReference type="PANTHER" id="PTHR45667">
    <property type="entry name" value="S-ADENOSYLMETHIONINE MITOCHONDRIAL CARRIER PROTEIN"/>
    <property type="match status" value="1"/>
</dbReference>
<dbReference type="SUPFAM" id="SSF103506">
    <property type="entry name" value="Mitochondrial carrier"/>
    <property type="match status" value="1"/>
</dbReference>
<evidence type="ECO:0000256" key="1">
    <source>
        <dbReference type="ARBA" id="ARBA00004141"/>
    </source>
</evidence>
<evidence type="ECO:0000256" key="2">
    <source>
        <dbReference type="ARBA" id="ARBA00006375"/>
    </source>
</evidence>
<evidence type="ECO:0000256" key="7">
    <source>
        <dbReference type="ARBA" id="ARBA00023136"/>
    </source>
</evidence>
<evidence type="ECO:0000256" key="3">
    <source>
        <dbReference type="ARBA" id="ARBA00022448"/>
    </source>
</evidence>
<evidence type="ECO:0000313" key="10">
    <source>
        <dbReference type="EMBL" id="CAE1254278.1"/>
    </source>
</evidence>
<evidence type="ECO:0000313" key="11">
    <source>
        <dbReference type="Proteomes" id="UP000597762"/>
    </source>
</evidence>
<comment type="subcellular location">
    <subcellularLocation>
        <location evidence="1">Membrane</location>
        <topology evidence="1">Multi-pass membrane protein</topology>
    </subcellularLocation>
</comment>
<dbReference type="OrthoDB" id="276989at2759"/>
<keyword evidence="6" id="KW-1133">Transmembrane helix</keyword>
<keyword evidence="3 9" id="KW-0813">Transport</keyword>
<keyword evidence="5" id="KW-0677">Repeat</keyword>
<dbReference type="InterPro" id="IPR023395">
    <property type="entry name" value="MCP_dom_sf"/>
</dbReference>
<dbReference type="Gene3D" id="1.50.40.10">
    <property type="entry name" value="Mitochondrial carrier domain"/>
    <property type="match status" value="1"/>
</dbReference>
<evidence type="ECO:0000256" key="5">
    <source>
        <dbReference type="ARBA" id="ARBA00022737"/>
    </source>
</evidence>
<evidence type="ECO:0000256" key="4">
    <source>
        <dbReference type="ARBA" id="ARBA00022692"/>
    </source>
</evidence>
<protein>
    <submittedName>
        <fullName evidence="10">SLC25A26</fullName>
    </submittedName>
</protein>
<evidence type="ECO:0000256" key="6">
    <source>
        <dbReference type="ARBA" id="ARBA00022989"/>
    </source>
</evidence>
<organism evidence="10 11">
    <name type="scientific">Acanthosepion pharaonis</name>
    <name type="common">Pharaoh cuttlefish</name>
    <name type="synonym">Sepia pharaonis</name>
    <dbReference type="NCBI Taxonomy" id="158019"/>
    <lineage>
        <taxon>Eukaryota</taxon>
        <taxon>Metazoa</taxon>
        <taxon>Spiralia</taxon>
        <taxon>Lophotrochozoa</taxon>
        <taxon>Mollusca</taxon>
        <taxon>Cephalopoda</taxon>
        <taxon>Coleoidea</taxon>
        <taxon>Decapodiformes</taxon>
        <taxon>Sepiida</taxon>
        <taxon>Sepiina</taxon>
        <taxon>Sepiidae</taxon>
        <taxon>Acanthosepion</taxon>
    </lineage>
</organism>